<reference evidence="2 3" key="1">
    <citation type="submission" date="2024-09" db="EMBL/GenBank/DDBJ databases">
        <authorList>
            <person name="Sun Q."/>
            <person name="Mori K."/>
        </authorList>
    </citation>
    <scope>NUCLEOTIDE SEQUENCE [LARGE SCALE GENOMIC DNA]</scope>
    <source>
        <strain evidence="2 3">JCM 3331</strain>
    </source>
</reference>
<evidence type="ECO:0000313" key="3">
    <source>
        <dbReference type="Proteomes" id="UP001589710"/>
    </source>
</evidence>
<dbReference type="EMBL" id="JBHMCG010000227">
    <property type="protein sequence ID" value="MFB9579621.1"/>
    <property type="molecule type" value="Genomic_DNA"/>
</dbReference>
<feature type="region of interest" description="Disordered" evidence="1">
    <location>
        <begin position="43"/>
        <end position="71"/>
    </location>
</feature>
<organism evidence="2 3">
    <name type="scientific">Streptomyces yanii</name>
    <dbReference type="NCBI Taxonomy" id="78510"/>
    <lineage>
        <taxon>Bacteria</taxon>
        <taxon>Bacillati</taxon>
        <taxon>Actinomycetota</taxon>
        <taxon>Actinomycetes</taxon>
        <taxon>Kitasatosporales</taxon>
        <taxon>Streptomycetaceae</taxon>
        <taxon>Streptomyces</taxon>
    </lineage>
</organism>
<comment type="caution">
    <text evidence="2">The sequence shown here is derived from an EMBL/GenBank/DDBJ whole genome shotgun (WGS) entry which is preliminary data.</text>
</comment>
<name>A0ABV5RQM0_9ACTN</name>
<evidence type="ECO:0000313" key="2">
    <source>
        <dbReference type="EMBL" id="MFB9579621.1"/>
    </source>
</evidence>
<dbReference type="RefSeq" id="WP_386145427.1">
    <property type="nucleotide sequence ID" value="NZ_BAAAXD010000048.1"/>
</dbReference>
<dbReference type="Proteomes" id="UP001589710">
    <property type="component" value="Unassembled WGS sequence"/>
</dbReference>
<evidence type="ECO:0008006" key="4">
    <source>
        <dbReference type="Google" id="ProtNLM"/>
    </source>
</evidence>
<feature type="region of interest" description="Disordered" evidence="1">
    <location>
        <begin position="84"/>
        <end position="110"/>
    </location>
</feature>
<accession>A0ABV5RQM0</accession>
<keyword evidence="3" id="KW-1185">Reference proteome</keyword>
<gene>
    <name evidence="2" type="ORF">ACFFTL_47105</name>
</gene>
<proteinExistence type="predicted"/>
<protein>
    <recommendedName>
        <fullName evidence="4">HEAT repeat domain-containing protein</fullName>
    </recommendedName>
</protein>
<sequence>MAALGSSHDEPVTDLLVARTDDTDRRVRFQVAWSLARRPDPLVRRARTARGGPGRGCPRRRTRGPGTADQISLTRHRPLLPRNSRSALRSAGQRRLFRGDPMSARTAGCR</sequence>
<evidence type="ECO:0000256" key="1">
    <source>
        <dbReference type="SAM" id="MobiDB-lite"/>
    </source>
</evidence>